<keyword evidence="2 7" id="KW-0812">Transmembrane</keyword>
<dbReference type="InterPro" id="IPR027417">
    <property type="entry name" value="P-loop_NTPase"/>
</dbReference>
<keyword evidence="11" id="KW-1185">Reference proteome</keyword>
<dbReference type="PANTHER" id="PTHR43394">
    <property type="entry name" value="ATP-DEPENDENT PERMEASE MDL1, MITOCHONDRIAL"/>
    <property type="match status" value="1"/>
</dbReference>
<dbReference type="GO" id="GO:0016887">
    <property type="term" value="F:ATP hydrolysis activity"/>
    <property type="evidence" value="ECO:0007669"/>
    <property type="project" value="InterPro"/>
</dbReference>
<dbReference type="PANTHER" id="PTHR43394:SF1">
    <property type="entry name" value="ATP-BINDING CASSETTE SUB-FAMILY B MEMBER 10, MITOCHONDRIAL"/>
    <property type="match status" value="1"/>
</dbReference>
<feature type="domain" description="ABC transporter" evidence="8">
    <location>
        <begin position="374"/>
        <end position="905"/>
    </location>
</feature>
<dbReference type="Gene3D" id="1.20.1560.10">
    <property type="entry name" value="ABC transporter type 1, transmembrane domain"/>
    <property type="match status" value="1"/>
</dbReference>
<dbReference type="PROSITE" id="PS50893">
    <property type="entry name" value="ABC_TRANSPORTER_2"/>
    <property type="match status" value="1"/>
</dbReference>
<dbReference type="InterPro" id="IPR011527">
    <property type="entry name" value="ABC1_TM_dom"/>
</dbReference>
<keyword evidence="5 7" id="KW-1133">Transmembrane helix</keyword>
<feature type="transmembrane region" description="Helical" evidence="7">
    <location>
        <begin position="193"/>
        <end position="212"/>
    </location>
</feature>
<feature type="domain" description="ABC transmembrane type-1" evidence="9">
    <location>
        <begin position="67"/>
        <end position="317"/>
    </location>
</feature>
<evidence type="ECO:0000313" key="10">
    <source>
        <dbReference type="EMBL" id="TQV79793.1"/>
    </source>
</evidence>
<evidence type="ECO:0000313" key="11">
    <source>
        <dbReference type="Proteomes" id="UP000315252"/>
    </source>
</evidence>
<sequence>MERNLFKYIWHHSRREQVGILLLVAISLPFYFLSLNLPKQIVNQGIIDGYDLIGQAPEEQQRSLFSIDAIFGLGGEEGLFEGFLLDPYAYLLALCVVFLSLVMVNGGFKFFVNTFKGQLGERMLRRLRFELTDRVLRFPIPFIRRMKQAEVATMIKDEVEPLGGFIGDAFVTPAFLGGQALTAMLFIMVQNLWLGLVAAAIVLFQAILIPKLRRRILDLGRQRQLTARKLAGRVAEIVDGAIEIQAHDTTNYERADMTKRLGEIYDIRFEIFQRKFFVKFLNNLLSQFTPFIFYSAGGVLVISGRLDVGALVAVIAAYKDLPGPIKELIDWDQRRNDVQIKYDQVIDQFQPPMIIAPELQDPGQDSGPTLSGKIEVNSLTLEDDNNTKLVEGVSFDCDVGDHVAIVGPSGSGKDHLSMMLSGLIPPTSGGVKIGGRNLHDLPSAVTGRRLSYIGPNTYFFPVSVRDNLLFGLKHRPLREAEYDSDGKTQRTADVAEALRAGNSDLDYEADWVEYAAAGASGPDEINVRMIQILKDVGLEDDIYRLGLSGTIDADAHPEVAQGILLARSALSDRLASEDAEDLVVRFDPGAYNRNATLAENLLFGTPTNPIYGTDALAQNPLMLQVLKEKGLTDVLLDMGYSIAKTMVEIFADLPSGHPFFEQFSFIEADDLPEFTALIARGEKSGRAALNETEQGLLLNLPFKYIEERHRLGLIDPEVERKLVEGRQRFSELLLDQDPGAVAFYRPESYNAAASIQDNILFGRLVYGQAQAAETIGRVMSELLEELGLRQRVIEAGLDFNVGIAGSRLSIVQRQKLGFARCLLKQPDVLIVNEAAAGMDSSTQTRLLETVLHQRRGKGVLWTLQHPRSAELFDHVLVMRAGRVAEQGSFAELTQPGSALSALLAAE</sequence>
<dbReference type="RefSeq" id="WP_142896973.1">
    <property type="nucleotide sequence ID" value="NZ_ML660055.1"/>
</dbReference>
<evidence type="ECO:0000256" key="5">
    <source>
        <dbReference type="ARBA" id="ARBA00022989"/>
    </source>
</evidence>
<evidence type="ECO:0000256" key="1">
    <source>
        <dbReference type="ARBA" id="ARBA00004651"/>
    </source>
</evidence>
<dbReference type="Gene3D" id="3.40.50.300">
    <property type="entry name" value="P-loop containing nucleotide triphosphate hydrolases"/>
    <property type="match status" value="2"/>
</dbReference>
<dbReference type="Proteomes" id="UP000315252">
    <property type="component" value="Unassembled WGS sequence"/>
</dbReference>
<comment type="subcellular location">
    <subcellularLocation>
        <location evidence="1">Cell membrane</location>
        <topology evidence="1">Multi-pass membrane protein</topology>
    </subcellularLocation>
</comment>
<dbReference type="Pfam" id="PF00664">
    <property type="entry name" value="ABC_membrane"/>
    <property type="match status" value="1"/>
</dbReference>
<evidence type="ECO:0000256" key="7">
    <source>
        <dbReference type="SAM" id="Phobius"/>
    </source>
</evidence>
<organism evidence="10 11">
    <name type="scientific">Denitrobaculum tricleocarpae</name>
    <dbReference type="NCBI Taxonomy" id="2591009"/>
    <lineage>
        <taxon>Bacteria</taxon>
        <taxon>Pseudomonadati</taxon>
        <taxon>Pseudomonadota</taxon>
        <taxon>Alphaproteobacteria</taxon>
        <taxon>Rhodospirillales</taxon>
        <taxon>Rhodospirillaceae</taxon>
        <taxon>Denitrobaculum</taxon>
    </lineage>
</organism>
<dbReference type="GO" id="GO:0005886">
    <property type="term" value="C:plasma membrane"/>
    <property type="evidence" value="ECO:0007669"/>
    <property type="project" value="UniProtKB-SubCell"/>
</dbReference>
<comment type="caution">
    <text evidence="10">The sequence shown here is derived from an EMBL/GenBank/DDBJ whole genome shotgun (WGS) entry which is preliminary data.</text>
</comment>
<dbReference type="InterPro" id="IPR039421">
    <property type="entry name" value="Type_1_exporter"/>
</dbReference>
<dbReference type="SUPFAM" id="SSF90123">
    <property type="entry name" value="ABC transporter transmembrane region"/>
    <property type="match status" value="1"/>
</dbReference>
<dbReference type="SMART" id="SM00382">
    <property type="entry name" value="AAA"/>
    <property type="match status" value="1"/>
</dbReference>
<proteinExistence type="predicted"/>
<dbReference type="EMBL" id="VHSH01000004">
    <property type="protein sequence ID" value="TQV79793.1"/>
    <property type="molecule type" value="Genomic_DNA"/>
</dbReference>
<dbReference type="AlphaFoldDB" id="A0A545TRE7"/>
<dbReference type="SUPFAM" id="SSF52540">
    <property type="entry name" value="P-loop containing nucleoside triphosphate hydrolases"/>
    <property type="match status" value="1"/>
</dbReference>
<feature type="transmembrane region" description="Helical" evidence="7">
    <location>
        <begin position="20"/>
        <end position="37"/>
    </location>
</feature>
<dbReference type="InterPro" id="IPR003593">
    <property type="entry name" value="AAA+_ATPase"/>
</dbReference>
<evidence type="ECO:0000256" key="4">
    <source>
        <dbReference type="ARBA" id="ARBA00022840"/>
    </source>
</evidence>
<protein>
    <submittedName>
        <fullName evidence="10">ATP-binding cassette domain-containing protein</fullName>
    </submittedName>
</protein>
<evidence type="ECO:0000256" key="2">
    <source>
        <dbReference type="ARBA" id="ARBA00022692"/>
    </source>
</evidence>
<gene>
    <name evidence="10" type="ORF">FKG95_13920</name>
</gene>
<feature type="transmembrane region" description="Helical" evidence="7">
    <location>
        <begin position="88"/>
        <end position="112"/>
    </location>
</feature>
<feature type="transmembrane region" description="Helical" evidence="7">
    <location>
        <begin position="165"/>
        <end position="187"/>
    </location>
</feature>
<evidence type="ECO:0000259" key="8">
    <source>
        <dbReference type="PROSITE" id="PS50893"/>
    </source>
</evidence>
<dbReference type="InterPro" id="IPR003439">
    <property type="entry name" value="ABC_transporter-like_ATP-bd"/>
</dbReference>
<dbReference type="OrthoDB" id="9760920at2"/>
<evidence type="ECO:0000256" key="3">
    <source>
        <dbReference type="ARBA" id="ARBA00022741"/>
    </source>
</evidence>
<accession>A0A545TRE7</accession>
<reference evidence="10 11" key="1">
    <citation type="submission" date="2019-06" db="EMBL/GenBank/DDBJ databases">
        <title>Whole genome sequence for Rhodospirillaceae sp. R148.</title>
        <authorList>
            <person name="Wang G."/>
        </authorList>
    </citation>
    <scope>NUCLEOTIDE SEQUENCE [LARGE SCALE GENOMIC DNA]</scope>
    <source>
        <strain evidence="10 11">R148</strain>
    </source>
</reference>
<dbReference type="CDD" id="cd07346">
    <property type="entry name" value="ABC_6TM_exporters"/>
    <property type="match status" value="1"/>
</dbReference>
<name>A0A545TRE7_9PROT</name>
<dbReference type="PROSITE" id="PS50929">
    <property type="entry name" value="ABC_TM1F"/>
    <property type="match status" value="1"/>
</dbReference>
<dbReference type="GO" id="GO:0005524">
    <property type="term" value="F:ATP binding"/>
    <property type="evidence" value="ECO:0007669"/>
    <property type="project" value="UniProtKB-KW"/>
</dbReference>
<dbReference type="Pfam" id="PF00005">
    <property type="entry name" value="ABC_tran"/>
    <property type="match status" value="1"/>
</dbReference>
<evidence type="ECO:0000256" key="6">
    <source>
        <dbReference type="ARBA" id="ARBA00023136"/>
    </source>
</evidence>
<keyword evidence="3" id="KW-0547">Nucleotide-binding</keyword>
<dbReference type="GO" id="GO:0015421">
    <property type="term" value="F:ABC-type oligopeptide transporter activity"/>
    <property type="evidence" value="ECO:0007669"/>
    <property type="project" value="TreeGrafter"/>
</dbReference>
<dbReference type="InterPro" id="IPR036640">
    <property type="entry name" value="ABC1_TM_sf"/>
</dbReference>
<keyword evidence="4 10" id="KW-0067">ATP-binding</keyword>
<evidence type="ECO:0000259" key="9">
    <source>
        <dbReference type="PROSITE" id="PS50929"/>
    </source>
</evidence>
<feature type="transmembrane region" description="Helical" evidence="7">
    <location>
        <begin position="291"/>
        <end position="318"/>
    </location>
</feature>
<keyword evidence="6 7" id="KW-0472">Membrane</keyword>